<name>A0A4P9YQS3_ROZAC</name>
<dbReference type="AlphaFoldDB" id="A0A4P9YQS3"/>
<accession>A0A4P9YQS3</accession>
<proteinExistence type="predicted"/>
<gene>
    <name evidence="1" type="ORF">ROZALSC1DRAFT_27182</name>
</gene>
<protein>
    <submittedName>
        <fullName evidence="1">Uncharacterized protein</fullName>
    </submittedName>
</protein>
<organism evidence="1 2">
    <name type="scientific">Rozella allomycis (strain CSF55)</name>
    <dbReference type="NCBI Taxonomy" id="988480"/>
    <lineage>
        <taxon>Eukaryota</taxon>
        <taxon>Fungi</taxon>
        <taxon>Fungi incertae sedis</taxon>
        <taxon>Cryptomycota</taxon>
        <taxon>Cryptomycota incertae sedis</taxon>
        <taxon>Rozella</taxon>
    </lineage>
</organism>
<sequence length="194" mass="21965">MHNKTPLVKLLDPITQKVKKVSQFQFLMVCKGHKVKYFSVEGSDPDDYTNWFVYGVDPLDELRTDLIYVPQVIEEGLNEDTVMAEFLADRAAQRASASAVIVRQGQEEIKVEEVNIKKKKKKKNKKKCQVTQENTLNDIAKEENLTLNEVAKVVEENVTSNEVAAKEGKVTLNEVVEDKINTVHDETDFATAPK</sequence>
<reference evidence="2" key="1">
    <citation type="journal article" date="2018" name="Nat. Microbiol.">
        <title>Leveraging single-cell genomics to expand the fungal tree of life.</title>
        <authorList>
            <person name="Ahrendt S.R."/>
            <person name="Quandt C.A."/>
            <person name="Ciobanu D."/>
            <person name="Clum A."/>
            <person name="Salamov A."/>
            <person name="Andreopoulos B."/>
            <person name="Cheng J.F."/>
            <person name="Woyke T."/>
            <person name="Pelin A."/>
            <person name="Henrissat B."/>
            <person name="Reynolds N.K."/>
            <person name="Benny G.L."/>
            <person name="Smith M.E."/>
            <person name="James T.Y."/>
            <person name="Grigoriev I.V."/>
        </authorList>
    </citation>
    <scope>NUCLEOTIDE SEQUENCE [LARGE SCALE GENOMIC DNA]</scope>
    <source>
        <strain evidence="2">CSF55</strain>
    </source>
</reference>
<dbReference type="EMBL" id="ML004957">
    <property type="protein sequence ID" value="RKP21421.1"/>
    <property type="molecule type" value="Genomic_DNA"/>
</dbReference>
<evidence type="ECO:0000313" key="2">
    <source>
        <dbReference type="Proteomes" id="UP000281549"/>
    </source>
</evidence>
<feature type="non-terminal residue" evidence="1">
    <location>
        <position position="194"/>
    </location>
</feature>
<evidence type="ECO:0000313" key="1">
    <source>
        <dbReference type="EMBL" id="RKP21421.1"/>
    </source>
</evidence>
<dbReference type="Proteomes" id="UP000281549">
    <property type="component" value="Unassembled WGS sequence"/>
</dbReference>